<evidence type="ECO:0000259" key="2">
    <source>
        <dbReference type="Pfam" id="PF07853"/>
    </source>
</evidence>
<organism evidence="4 5">
    <name type="scientific">Psychrobacillus mangrovi</name>
    <dbReference type="NCBI Taxonomy" id="3117745"/>
    <lineage>
        <taxon>Bacteria</taxon>
        <taxon>Bacillati</taxon>
        <taxon>Bacillota</taxon>
        <taxon>Bacilli</taxon>
        <taxon>Bacillales</taxon>
        <taxon>Bacillaceae</taxon>
        <taxon>Psychrobacillus</taxon>
    </lineage>
</organism>
<accession>A0ABU8F972</accession>
<dbReference type="Pfam" id="PF07853">
    <property type="entry name" value="DUF1648"/>
    <property type="match status" value="1"/>
</dbReference>
<comment type="caution">
    <text evidence="4">The sequence shown here is derived from an EMBL/GenBank/DDBJ whole genome shotgun (WGS) entry which is preliminary data.</text>
</comment>
<dbReference type="InterPro" id="IPR043831">
    <property type="entry name" value="DUF5808"/>
</dbReference>
<reference evidence="4 5" key="1">
    <citation type="submission" date="2024-01" db="EMBL/GenBank/DDBJ databases">
        <title>Seven novel Bacillus-like species.</title>
        <authorList>
            <person name="Liu G."/>
        </authorList>
    </citation>
    <scope>NUCLEOTIDE SEQUENCE [LARGE SCALE GENOMIC DNA]</scope>
    <source>
        <strain evidence="4 5">FJAT-51614</strain>
    </source>
</reference>
<feature type="transmembrane region" description="Helical" evidence="1">
    <location>
        <begin position="81"/>
        <end position="101"/>
    </location>
</feature>
<dbReference type="PANTHER" id="PTHR37810:SF9">
    <property type="entry name" value="MEMBRANE PROTEIN"/>
    <property type="match status" value="1"/>
</dbReference>
<name>A0ABU8F972_9BACI</name>
<dbReference type="RefSeq" id="WP_336499105.1">
    <property type="nucleotide sequence ID" value="NZ_JBAWSY010000022.1"/>
</dbReference>
<dbReference type="InterPro" id="IPR014574">
    <property type="entry name" value="UCP032908"/>
</dbReference>
<sequence>MIILLFAFILLFTTVLQAFMPKFLKQTEAFGVYVPEQYSTEKTVIRLKSKYTRVVLIAGLVILAGYLLWSLTQNPTEATLALISVGVQFSMLFISIGYYFMMHLRVKKLKEEQKWLSGKSEVRVVDIKFQDKLKLIPKVVFIIPMIVTIGLIIYTFIKYPEMPDMIPTHWGPNGQPDDFSEKTYFSSIAILLLLLVMQGMFLLMSEGMRFSGSKINPANKKTSLAQQLEFRKYTSWFALFISISVTLMMGYLHLQTIHPDISSAWVMLALPITFLVVVLFGVLIYAVKVGQSGSRIKIKEDSPNLEHSITAVDEDRYWKGGILYFNPDDPSILAEKRFGVGWTLNFGRPASWIILLLPLILILTIAFNL</sequence>
<dbReference type="InterPro" id="IPR012867">
    <property type="entry name" value="DUF1648"/>
</dbReference>
<evidence type="ECO:0000313" key="4">
    <source>
        <dbReference type="EMBL" id="MEI4771559.1"/>
    </source>
</evidence>
<feature type="transmembrane region" description="Helical" evidence="1">
    <location>
        <begin position="233"/>
        <end position="252"/>
    </location>
</feature>
<feature type="transmembrane region" description="Helical" evidence="1">
    <location>
        <begin position="184"/>
        <end position="204"/>
    </location>
</feature>
<protein>
    <submittedName>
        <fullName evidence="4">DUF5808 domain-containing protein</fullName>
    </submittedName>
</protein>
<feature type="domain" description="DUF1648" evidence="2">
    <location>
        <begin position="147"/>
        <end position="189"/>
    </location>
</feature>
<dbReference type="Proteomes" id="UP001364890">
    <property type="component" value="Unassembled WGS sequence"/>
</dbReference>
<evidence type="ECO:0000313" key="5">
    <source>
        <dbReference type="Proteomes" id="UP001364890"/>
    </source>
</evidence>
<dbReference type="EMBL" id="JBAWSY010000022">
    <property type="protein sequence ID" value="MEI4771559.1"/>
    <property type="molecule type" value="Genomic_DNA"/>
</dbReference>
<dbReference type="Pfam" id="PF19124">
    <property type="entry name" value="DUF5808"/>
    <property type="match status" value="1"/>
</dbReference>
<feature type="transmembrane region" description="Helical" evidence="1">
    <location>
        <begin position="346"/>
        <end position="367"/>
    </location>
</feature>
<feature type="transmembrane region" description="Helical" evidence="1">
    <location>
        <begin position="6"/>
        <end position="24"/>
    </location>
</feature>
<feature type="domain" description="DUF5808" evidence="3">
    <location>
        <begin position="327"/>
        <end position="352"/>
    </location>
</feature>
<keyword evidence="5" id="KW-1185">Reference proteome</keyword>
<keyword evidence="1" id="KW-1133">Transmembrane helix</keyword>
<feature type="transmembrane region" description="Helical" evidence="1">
    <location>
        <begin position="51"/>
        <end position="69"/>
    </location>
</feature>
<dbReference type="PANTHER" id="PTHR37810">
    <property type="entry name" value="IMMUNITY PROTEIN SDPI"/>
    <property type="match status" value="1"/>
</dbReference>
<dbReference type="PIRSF" id="PIRSF032908">
    <property type="entry name" value="UCP032908"/>
    <property type="match status" value="1"/>
</dbReference>
<keyword evidence="1" id="KW-0472">Membrane</keyword>
<evidence type="ECO:0000259" key="3">
    <source>
        <dbReference type="Pfam" id="PF19124"/>
    </source>
</evidence>
<feature type="transmembrane region" description="Helical" evidence="1">
    <location>
        <begin position="139"/>
        <end position="157"/>
    </location>
</feature>
<gene>
    <name evidence="4" type="ORF">WAX74_18195</name>
</gene>
<keyword evidence="1" id="KW-0812">Transmembrane</keyword>
<feature type="transmembrane region" description="Helical" evidence="1">
    <location>
        <begin position="264"/>
        <end position="287"/>
    </location>
</feature>
<proteinExistence type="predicted"/>
<evidence type="ECO:0000256" key="1">
    <source>
        <dbReference type="SAM" id="Phobius"/>
    </source>
</evidence>